<dbReference type="EMBL" id="LSRX01000101">
    <property type="protein sequence ID" value="OLQ09248.1"/>
    <property type="molecule type" value="Genomic_DNA"/>
</dbReference>
<sequence>MASAESATSPTEDFTKATSAEVQEAVTAFMEIADISITGSESVGRRKGEEEWEWLLQKANINHGSLRWAGPSALSEAGAIFASIDLSESHVAVGYVLALERELVRLRAENLPLREPFGCFIDFALPAVQKLI</sequence>
<accession>A0A1Q9EPE2</accession>
<keyword evidence="2" id="KW-1185">Reference proteome</keyword>
<evidence type="ECO:0000313" key="2">
    <source>
        <dbReference type="Proteomes" id="UP000186817"/>
    </source>
</evidence>
<evidence type="ECO:0000313" key="1">
    <source>
        <dbReference type="EMBL" id="OLQ09248.1"/>
    </source>
</evidence>
<reference evidence="1 2" key="1">
    <citation type="submission" date="2016-02" db="EMBL/GenBank/DDBJ databases">
        <title>Genome analysis of coral dinoflagellate symbionts highlights evolutionary adaptations to a symbiotic lifestyle.</title>
        <authorList>
            <person name="Aranda M."/>
            <person name="Li Y."/>
            <person name="Liew Y.J."/>
            <person name="Baumgarten S."/>
            <person name="Simakov O."/>
            <person name="Wilson M."/>
            <person name="Piel J."/>
            <person name="Ashoor H."/>
            <person name="Bougouffa S."/>
            <person name="Bajic V.B."/>
            <person name="Ryu T."/>
            <person name="Ravasi T."/>
            <person name="Bayer T."/>
            <person name="Micklem G."/>
            <person name="Kim H."/>
            <person name="Bhak J."/>
            <person name="Lajeunesse T.C."/>
            <person name="Voolstra C.R."/>
        </authorList>
    </citation>
    <scope>NUCLEOTIDE SEQUENCE [LARGE SCALE GENOMIC DNA]</scope>
    <source>
        <strain evidence="1 2">CCMP2467</strain>
    </source>
</reference>
<protein>
    <submittedName>
        <fullName evidence="1">Uncharacterized protein</fullName>
    </submittedName>
</protein>
<organism evidence="1 2">
    <name type="scientific">Symbiodinium microadriaticum</name>
    <name type="common">Dinoflagellate</name>
    <name type="synonym">Zooxanthella microadriatica</name>
    <dbReference type="NCBI Taxonomy" id="2951"/>
    <lineage>
        <taxon>Eukaryota</taxon>
        <taxon>Sar</taxon>
        <taxon>Alveolata</taxon>
        <taxon>Dinophyceae</taxon>
        <taxon>Suessiales</taxon>
        <taxon>Symbiodiniaceae</taxon>
        <taxon>Symbiodinium</taxon>
    </lineage>
</organism>
<dbReference type="AlphaFoldDB" id="A0A1Q9EPE2"/>
<proteinExistence type="predicted"/>
<name>A0A1Q9EPE2_SYMMI</name>
<comment type="caution">
    <text evidence="1">The sequence shown here is derived from an EMBL/GenBank/DDBJ whole genome shotgun (WGS) entry which is preliminary data.</text>
</comment>
<gene>
    <name evidence="1" type="ORF">AK812_SmicGene7175</name>
</gene>
<dbReference type="Proteomes" id="UP000186817">
    <property type="component" value="Unassembled WGS sequence"/>
</dbReference>